<reference evidence="1" key="1">
    <citation type="submission" date="2018-11" db="EMBL/GenBank/DDBJ databases">
        <authorList>
            <consortium name="Pathogen Informatics"/>
        </authorList>
    </citation>
    <scope>NUCLEOTIDE SEQUENCE</scope>
</reference>
<proteinExistence type="predicted"/>
<sequence length="74" mass="8002">MQRRSCPPNEGLVETSIVAVAGEIGAPPRPAPSGGQDFLHAQLVQILVGFWCSNYWLDVSRLSDVLAPPRSETL</sequence>
<protein>
    <submittedName>
        <fullName evidence="1">Uncharacterized protein</fullName>
    </submittedName>
</protein>
<dbReference type="EMBL" id="CAAALY010264530">
    <property type="protein sequence ID" value="VEL40339.1"/>
    <property type="molecule type" value="Genomic_DNA"/>
</dbReference>
<accession>A0A448XMJ7</accession>
<gene>
    <name evidence="1" type="ORF">PXEA_LOCUS33779</name>
</gene>
<evidence type="ECO:0000313" key="2">
    <source>
        <dbReference type="Proteomes" id="UP000784294"/>
    </source>
</evidence>
<name>A0A448XMJ7_9PLAT</name>
<comment type="caution">
    <text evidence="1">The sequence shown here is derived from an EMBL/GenBank/DDBJ whole genome shotgun (WGS) entry which is preliminary data.</text>
</comment>
<organism evidence="1 2">
    <name type="scientific">Protopolystoma xenopodis</name>
    <dbReference type="NCBI Taxonomy" id="117903"/>
    <lineage>
        <taxon>Eukaryota</taxon>
        <taxon>Metazoa</taxon>
        <taxon>Spiralia</taxon>
        <taxon>Lophotrochozoa</taxon>
        <taxon>Platyhelminthes</taxon>
        <taxon>Monogenea</taxon>
        <taxon>Polyopisthocotylea</taxon>
        <taxon>Polystomatidea</taxon>
        <taxon>Polystomatidae</taxon>
        <taxon>Protopolystoma</taxon>
    </lineage>
</organism>
<evidence type="ECO:0000313" key="1">
    <source>
        <dbReference type="EMBL" id="VEL40339.1"/>
    </source>
</evidence>
<keyword evidence="2" id="KW-1185">Reference proteome</keyword>
<dbReference type="Proteomes" id="UP000784294">
    <property type="component" value="Unassembled WGS sequence"/>
</dbReference>
<dbReference type="AlphaFoldDB" id="A0A448XMJ7"/>